<dbReference type="EMBL" id="SWBQ01000001">
    <property type="protein sequence ID" value="TKC09354.1"/>
    <property type="molecule type" value="Genomic_DNA"/>
</dbReference>
<reference evidence="2 3" key="1">
    <citation type="submission" date="2019-04" db="EMBL/GenBank/DDBJ databases">
        <title>Pedobacter sp. RP-3-15 sp. nov., isolated from Arctic soil.</title>
        <authorList>
            <person name="Dahal R.H."/>
            <person name="Kim D.-U."/>
        </authorList>
    </citation>
    <scope>NUCLEOTIDE SEQUENCE [LARGE SCALE GENOMIC DNA]</scope>
    <source>
        <strain evidence="2 3">RP-3-15</strain>
    </source>
</reference>
<comment type="caution">
    <text evidence="2">The sequence shown here is derived from an EMBL/GenBank/DDBJ whole genome shotgun (WGS) entry which is preliminary data.</text>
</comment>
<feature type="signal peptide" evidence="1">
    <location>
        <begin position="1"/>
        <end position="24"/>
    </location>
</feature>
<sequence>MKTVSKLFAVAAALVTFATTNLHAQSTEVAKGVRLAIGVSGGVADKGSPFEYGLGADLGFQFGLSREVALTATGGYTTMMAKDNGTDYNFIPVKGGIKVFPQIGGTYLLGEAGAGFATKDGGKTSLIWSAGLGYQFQGGFDIGARYEGYKQDAASTTYQPYNGQFALRLAYGFKL</sequence>
<keyword evidence="3" id="KW-1185">Reference proteome</keyword>
<keyword evidence="1" id="KW-0732">Signal</keyword>
<gene>
    <name evidence="2" type="ORF">FA047_04470</name>
</gene>
<evidence type="ECO:0000313" key="2">
    <source>
        <dbReference type="EMBL" id="TKC09354.1"/>
    </source>
</evidence>
<name>A0A4U1CP87_9SPHI</name>
<evidence type="ECO:0000256" key="1">
    <source>
        <dbReference type="SAM" id="SignalP"/>
    </source>
</evidence>
<feature type="chain" id="PRO_5020880636" evidence="1">
    <location>
        <begin position="25"/>
        <end position="175"/>
    </location>
</feature>
<accession>A0A4U1CP87</accession>
<dbReference type="Proteomes" id="UP000307244">
    <property type="component" value="Unassembled WGS sequence"/>
</dbReference>
<dbReference type="SUPFAM" id="SSF56925">
    <property type="entry name" value="OMPA-like"/>
    <property type="match status" value="1"/>
</dbReference>
<evidence type="ECO:0000313" key="3">
    <source>
        <dbReference type="Proteomes" id="UP000307244"/>
    </source>
</evidence>
<dbReference type="InterPro" id="IPR011250">
    <property type="entry name" value="OMP/PagP_B-barrel"/>
</dbReference>
<proteinExistence type="predicted"/>
<protein>
    <submittedName>
        <fullName evidence="2">Porin family protein</fullName>
    </submittedName>
</protein>
<dbReference type="OrthoDB" id="791021at2"/>
<dbReference type="AlphaFoldDB" id="A0A4U1CP87"/>
<organism evidence="2 3">
    <name type="scientific">Pedobacter frigoris</name>
    <dbReference type="NCBI Taxonomy" id="2571272"/>
    <lineage>
        <taxon>Bacteria</taxon>
        <taxon>Pseudomonadati</taxon>
        <taxon>Bacteroidota</taxon>
        <taxon>Sphingobacteriia</taxon>
        <taxon>Sphingobacteriales</taxon>
        <taxon>Sphingobacteriaceae</taxon>
        <taxon>Pedobacter</taxon>
    </lineage>
</organism>
<dbReference type="RefSeq" id="WP_136834765.1">
    <property type="nucleotide sequence ID" value="NZ_SWBQ01000001.1"/>
</dbReference>